<evidence type="ECO:0000313" key="3">
    <source>
        <dbReference type="Proteomes" id="UP000730739"/>
    </source>
</evidence>
<proteinExistence type="predicted"/>
<evidence type="ECO:0008006" key="4">
    <source>
        <dbReference type="Google" id="ProtNLM"/>
    </source>
</evidence>
<dbReference type="Proteomes" id="UP000730739">
    <property type="component" value="Unassembled WGS sequence"/>
</dbReference>
<protein>
    <recommendedName>
        <fullName evidence="4">Transposase</fullName>
    </recommendedName>
</protein>
<organism evidence="2 3">
    <name type="scientific">Sinorhizobium kostiense</name>
    <dbReference type="NCBI Taxonomy" id="76747"/>
    <lineage>
        <taxon>Bacteria</taxon>
        <taxon>Pseudomonadati</taxon>
        <taxon>Pseudomonadota</taxon>
        <taxon>Alphaproteobacteria</taxon>
        <taxon>Hyphomicrobiales</taxon>
        <taxon>Rhizobiaceae</taxon>
        <taxon>Sinorhizobium/Ensifer group</taxon>
        <taxon>Sinorhizobium</taxon>
    </lineage>
</organism>
<name>A0ABS4QVT3_9HYPH</name>
<accession>A0ABS4QVT3</accession>
<gene>
    <name evidence="2" type="ORF">J2Z31_001250</name>
</gene>
<sequence>MTAPSANGKDAAAAYGPKQTRRAETVGMLRACKPNGVFEADRNYLASKQ</sequence>
<evidence type="ECO:0000313" key="2">
    <source>
        <dbReference type="EMBL" id="MBP2234760.1"/>
    </source>
</evidence>
<evidence type="ECO:0000256" key="1">
    <source>
        <dbReference type="SAM" id="MobiDB-lite"/>
    </source>
</evidence>
<dbReference type="EMBL" id="JAGILA010000001">
    <property type="protein sequence ID" value="MBP2234760.1"/>
    <property type="molecule type" value="Genomic_DNA"/>
</dbReference>
<reference evidence="2 3" key="1">
    <citation type="submission" date="2021-03" db="EMBL/GenBank/DDBJ databases">
        <title>Genomic Encyclopedia of Type Strains, Phase IV (KMG-IV): sequencing the most valuable type-strain genomes for metagenomic binning, comparative biology and taxonomic classification.</title>
        <authorList>
            <person name="Goeker M."/>
        </authorList>
    </citation>
    <scope>NUCLEOTIDE SEQUENCE [LARGE SCALE GENOMIC DNA]</scope>
    <source>
        <strain evidence="2 3">DSM 13372</strain>
    </source>
</reference>
<feature type="region of interest" description="Disordered" evidence="1">
    <location>
        <begin position="1"/>
        <end position="20"/>
    </location>
</feature>
<comment type="caution">
    <text evidence="2">The sequence shown here is derived from an EMBL/GenBank/DDBJ whole genome shotgun (WGS) entry which is preliminary data.</text>
</comment>
<keyword evidence="3" id="KW-1185">Reference proteome</keyword>